<comment type="caution">
    <text evidence="2">The sequence shown here is derived from an EMBL/GenBank/DDBJ whole genome shotgun (WGS) entry which is preliminary data.</text>
</comment>
<dbReference type="Proteomes" id="UP001303760">
    <property type="component" value="Unassembled WGS sequence"/>
</dbReference>
<evidence type="ECO:0000313" key="2">
    <source>
        <dbReference type="EMBL" id="KAK4236577.1"/>
    </source>
</evidence>
<dbReference type="Pfam" id="PF12511">
    <property type="entry name" value="DUF3716"/>
    <property type="match status" value="1"/>
</dbReference>
<sequence length="395" mass="42767">MPPPIPPESESEPQEPSDSESVHTIEHVPLKIETEAEAEESSEASDSTAESAAHVLTPRPPKSGSVHVTGVLANKAKRKAAPSSGDSEDHTAKTRRTEPSEPELTESDSDDDDDDEDIPASASYSRRQLLAHNHAAALALYRQTFPNLERGLKPPRPLTRAIAYRPVKQIPVVAASFNDRKPQNVTSFLMQATGDALPEWMWCRRCTNRSGIYTEACVVVRDPDVLEVTGGACANCWYGRQGSLCSFREKGKVPLRHFNGRLPGPPRLPGASTKQTPVPVLQTAAAPSTRSRPTLTDSKPAPAPLHPSYVAALSSGTAPAVVANNSSSSAVSGTTTAGPSREDKVRVWENRYGSMNLDSLLAAHEHLADWQEDLTTRLIAMNRVVIKKLREREGS</sequence>
<feature type="compositionally biased region" description="Polar residues" evidence="1">
    <location>
        <begin position="285"/>
        <end position="297"/>
    </location>
</feature>
<feature type="compositionally biased region" description="Acidic residues" evidence="1">
    <location>
        <begin position="9"/>
        <end position="18"/>
    </location>
</feature>
<reference evidence="2" key="1">
    <citation type="journal article" date="2023" name="Mol. Phylogenet. Evol.">
        <title>Genome-scale phylogeny and comparative genomics of the fungal order Sordariales.</title>
        <authorList>
            <person name="Hensen N."/>
            <person name="Bonometti L."/>
            <person name="Westerberg I."/>
            <person name="Brannstrom I.O."/>
            <person name="Guillou S."/>
            <person name="Cros-Aarteil S."/>
            <person name="Calhoun S."/>
            <person name="Haridas S."/>
            <person name="Kuo A."/>
            <person name="Mondo S."/>
            <person name="Pangilinan J."/>
            <person name="Riley R."/>
            <person name="LaButti K."/>
            <person name="Andreopoulos B."/>
            <person name="Lipzen A."/>
            <person name="Chen C."/>
            <person name="Yan M."/>
            <person name="Daum C."/>
            <person name="Ng V."/>
            <person name="Clum A."/>
            <person name="Steindorff A."/>
            <person name="Ohm R.A."/>
            <person name="Martin F."/>
            <person name="Silar P."/>
            <person name="Natvig D.O."/>
            <person name="Lalanne C."/>
            <person name="Gautier V."/>
            <person name="Ament-Velasquez S.L."/>
            <person name="Kruys A."/>
            <person name="Hutchinson M.I."/>
            <person name="Powell A.J."/>
            <person name="Barry K."/>
            <person name="Miller A.N."/>
            <person name="Grigoriev I.V."/>
            <person name="Debuchy R."/>
            <person name="Gladieux P."/>
            <person name="Hiltunen Thoren M."/>
            <person name="Johannesson H."/>
        </authorList>
    </citation>
    <scope>NUCLEOTIDE SEQUENCE</scope>
    <source>
        <strain evidence="2">CBS 532.94</strain>
    </source>
</reference>
<dbReference type="AlphaFoldDB" id="A0AAN7C7T8"/>
<feature type="compositionally biased region" description="Basic and acidic residues" evidence="1">
    <location>
        <begin position="20"/>
        <end position="34"/>
    </location>
</feature>
<dbReference type="EMBL" id="MU860184">
    <property type="protein sequence ID" value="KAK4236577.1"/>
    <property type="molecule type" value="Genomic_DNA"/>
</dbReference>
<feature type="compositionally biased region" description="Basic and acidic residues" evidence="1">
    <location>
        <begin position="87"/>
        <end position="99"/>
    </location>
</feature>
<gene>
    <name evidence="2" type="ORF">C8A03DRAFT_16792</name>
</gene>
<protein>
    <submittedName>
        <fullName evidence="2">Uncharacterized protein</fullName>
    </submittedName>
</protein>
<keyword evidence="3" id="KW-1185">Reference proteome</keyword>
<feature type="region of interest" description="Disordered" evidence="1">
    <location>
        <begin position="1"/>
        <end position="119"/>
    </location>
</feature>
<accession>A0AAN7C7T8</accession>
<feature type="compositionally biased region" description="Acidic residues" evidence="1">
    <location>
        <begin position="100"/>
        <end position="118"/>
    </location>
</feature>
<evidence type="ECO:0000256" key="1">
    <source>
        <dbReference type="SAM" id="MobiDB-lite"/>
    </source>
</evidence>
<organism evidence="2 3">
    <name type="scientific">Achaetomium macrosporum</name>
    <dbReference type="NCBI Taxonomy" id="79813"/>
    <lineage>
        <taxon>Eukaryota</taxon>
        <taxon>Fungi</taxon>
        <taxon>Dikarya</taxon>
        <taxon>Ascomycota</taxon>
        <taxon>Pezizomycotina</taxon>
        <taxon>Sordariomycetes</taxon>
        <taxon>Sordariomycetidae</taxon>
        <taxon>Sordariales</taxon>
        <taxon>Chaetomiaceae</taxon>
        <taxon>Achaetomium</taxon>
    </lineage>
</organism>
<reference evidence="2" key="2">
    <citation type="submission" date="2023-05" db="EMBL/GenBank/DDBJ databases">
        <authorList>
            <consortium name="Lawrence Berkeley National Laboratory"/>
            <person name="Steindorff A."/>
            <person name="Hensen N."/>
            <person name="Bonometti L."/>
            <person name="Westerberg I."/>
            <person name="Brannstrom I.O."/>
            <person name="Guillou S."/>
            <person name="Cros-Aarteil S."/>
            <person name="Calhoun S."/>
            <person name="Haridas S."/>
            <person name="Kuo A."/>
            <person name="Mondo S."/>
            <person name="Pangilinan J."/>
            <person name="Riley R."/>
            <person name="Labutti K."/>
            <person name="Andreopoulos B."/>
            <person name="Lipzen A."/>
            <person name="Chen C."/>
            <person name="Yanf M."/>
            <person name="Daum C."/>
            <person name="Ng V."/>
            <person name="Clum A."/>
            <person name="Ohm R."/>
            <person name="Martin F."/>
            <person name="Silar P."/>
            <person name="Natvig D."/>
            <person name="Lalanne C."/>
            <person name="Gautier V."/>
            <person name="Ament-Velasquez S.L."/>
            <person name="Kruys A."/>
            <person name="Hutchinson M.I."/>
            <person name="Powell A.J."/>
            <person name="Barry K."/>
            <person name="Miller A.N."/>
            <person name="Grigoriev I.V."/>
            <person name="Debuchy R."/>
            <person name="Gladieux P."/>
            <person name="Thoren M.H."/>
            <person name="Johannesson H."/>
        </authorList>
    </citation>
    <scope>NUCLEOTIDE SEQUENCE</scope>
    <source>
        <strain evidence="2">CBS 532.94</strain>
    </source>
</reference>
<feature type="compositionally biased region" description="Low complexity" evidence="1">
    <location>
        <begin position="44"/>
        <end position="53"/>
    </location>
</feature>
<dbReference type="InterPro" id="IPR022190">
    <property type="entry name" value="DUF3716"/>
</dbReference>
<evidence type="ECO:0000313" key="3">
    <source>
        <dbReference type="Proteomes" id="UP001303760"/>
    </source>
</evidence>
<feature type="region of interest" description="Disordered" evidence="1">
    <location>
        <begin position="283"/>
        <end position="303"/>
    </location>
</feature>
<proteinExistence type="predicted"/>
<name>A0AAN7C7T8_9PEZI</name>